<dbReference type="InterPro" id="IPR017927">
    <property type="entry name" value="FAD-bd_FR_type"/>
</dbReference>
<dbReference type="InterPro" id="IPR001433">
    <property type="entry name" value="OxRdtase_FAD/NAD-bd"/>
</dbReference>
<organism evidence="6 7">
    <name type="scientific">Undibacterium arcticum</name>
    <dbReference type="NCBI Taxonomy" id="1762892"/>
    <lineage>
        <taxon>Bacteria</taxon>
        <taxon>Pseudomonadati</taxon>
        <taxon>Pseudomonadota</taxon>
        <taxon>Betaproteobacteria</taxon>
        <taxon>Burkholderiales</taxon>
        <taxon>Oxalobacteraceae</taxon>
        <taxon>Undibacterium</taxon>
    </lineage>
</organism>
<comment type="similarity">
    <text evidence="1">Belongs to the ferredoxin--NADP reductase type 1 family.</text>
</comment>
<keyword evidence="3" id="KW-0547">Nucleotide-binding</keyword>
<dbReference type="SUPFAM" id="SSF63380">
    <property type="entry name" value="Riboflavin synthase domain-like"/>
    <property type="match status" value="1"/>
</dbReference>
<name>A0ABV7F342_9BURK</name>
<sequence>MPSNDRATLVTVSDWFDWTDQLFSFKTSRPPGYCFTPGQFARLGLAVNDGMVWRAYSIVSASTADHLEFYGIVVPGGLFTTALKVLRPGDPIWIEQKSVGFMTADRFVDGEALWMLATGTGLGPYISILRERDVWEKFKHIVLVHGVRRSNELAYLDQFVALQAHPPCATDPATLQLVRSVTREAAAQGAGLPGLLKGRITTLLENGTLESAAGMRLTPEASRVMLCGNPDMITDARRLLHQRGFLPCRRVIPGQFLTENYW</sequence>
<dbReference type="GO" id="GO:0004324">
    <property type="term" value="F:ferredoxin-NADP+ reductase activity"/>
    <property type="evidence" value="ECO:0007669"/>
    <property type="project" value="UniProtKB-EC"/>
</dbReference>
<dbReference type="Pfam" id="PF00970">
    <property type="entry name" value="FAD_binding_6"/>
    <property type="match status" value="1"/>
</dbReference>
<dbReference type="PANTHER" id="PTHR47878:SF2">
    <property type="entry name" value="OXIDOREDUCTASE FAD_NAD(P)-BINDING DOMAIN PROTEIN"/>
    <property type="match status" value="1"/>
</dbReference>
<dbReference type="CDD" id="cd06195">
    <property type="entry name" value="FNR1"/>
    <property type="match status" value="1"/>
</dbReference>
<dbReference type="InterPro" id="IPR039261">
    <property type="entry name" value="FNR_nucleotide-bd"/>
</dbReference>
<proteinExistence type="inferred from homology"/>
<keyword evidence="7" id="KW-1185">Reference proteome</keyword>
<dbReference type="Gene3D" id="2.40.30.10">
    <property type="entry name" value="Translation factors"/>
    <property type="match status" value="1"/>
</dbReference>
<reference evidence="7" key="1">
    <citation type="journal article" date="2019" name="Int. J. Syst. Evol. Microbiol.">
        <title>The Global Catalogue of Microorganisms (GCM) 10K type strain sequencing project: providing services to taxonomists for standard genome sequencing and annotation.</title>
        <authorList>
            <consortium name="The Broad Institute Genomics Platform"/>
            <consortium name="The Broad Institute Genome Sequencing Center for Infectious Disease"/>
            <person name="Wu L."/>
            <person name="Ma J."/>
        </authorList>
    </citation>
    <scope>NUCLEOTIDE SEQUENCE [LARGE SCALE GENOMIC DNA]</scope>
    <source>
        <strain evidence="7">KCTC 42986</strain>
    </source>
</reference>
<dbReference type="RefSeq" id="WP_390326093.1">
    <property type="nucleotide sequence ID" value="NZ_JBHRTP010000024.1"/>
</dbReference>
<dbReference type="EMBL" id="JBHRTP010000024">
    <property type="protein sequence ID" value="MFC3108257.1"/>
    <property type="molecule type" value="Genomic_DNA"/>
</dbReference>
<dbReference type="InterPro" id="IPR017938">
    <property type="entry name" value="Riboflavin_synthase-like_b-brl"/>
</dbReference>
<dbReference type="Pfam" id="PF00175">
    <property type="entry name" value="NAD_binding_1"/>
    <property type="match status" value="1"/>
</dbReference>
<dbReference type="InterPro" id="IPR008333">
    <property type="entry name" value="Cbr1-like_FAD-bd_dom"/>
</dbReference>
<feature type="domain" description="FAD-binding FR-type" evidence="5">
    <location>
        <begin position="2"/>
        <end position="105"/>
    </location>
</feature>
<comment type="caution">
    <text evidence="6">The sequence shown here is derived from an EMBL/GenBank/DDBJ whole genome shotgun (WGS) entry which is preliminary data.</text>
</comment>
<keyword evidence="6" id="KW-0560">Oxidoreductase</keyword>
<evidence type="ECO:0000313" key="7">
    <source>
        <dbReference type="Proteomes" id="UP001595530"/>
    </source>
</evidence>
<comment type="catalytic activity">
    <reaction evidence="4">
        <text>2 reduced [2Fe-2S]-[ferredoxin] + NADP(+) + H(+) = 2 oxidized [2Fe-2S]-[ferredoxin] + NADPH</text>
        <dbReference type="Rhea" id="RHEA:20125"/>
        <dbReference type="Rhea" id="RHEA-COMP:10000"/>
        <dbReference type="Rhea" id="RHEA-COMP:10001"/>
        <dbReference type="ChEBI" id="CHEBI:15378"/>
        <dbReference type="ChEBI" id="CHEBI:33737"/>
        <dbReference type="ChEBI" id="CHEBI:33738"/>
        <dbReference type="ChEBI" id="CHEBI:57783"/>
        <dbReference type="ChEBI" id="CHEBI:58349"/>
        <dbReference type="EC" id="1.18.1.2"/>
    </reaction>
</comment>
<dbReference type="InterPro" id="IPR033892">
    <property type="entry name" value="FNR_bac"/>
</dbReference>
<dbReference type="Proteomes" id="UP001595530">
    <property type="component" value="Unassembled WGS sequence"/>
</dbReference>
<dbReference type="PROSITE" id="PS51384">
    <property type="entry name" value="FAD_FR"/>
    <property type="match status" value="1"/>
</dbReference>
<dbReference type="PANTHER" id="PTHR47878">
    <property type="entry name" value="OXIDOREDUCTASE FAD/NAD(P)-BINDING DOMAIN PROTEIN"/>
    <property type="match status" value="1"/>
</dbReference>
<dbReference type="SUPFAM" id="SSF52343">
    <property type="entry name" value="Ferredoxin reductase-like, C-terminal NADP-linked domain"/>
    <property type="match status" value="1"/>
</dbReference>
<evidence type="ECO:0000259" key="5">
    <source>
        <dbReference type="PROSITE" id="PS51384"/>
    </source>
</evidence>
<protein>
    <recommendedName>
        <fullName evidence="2">ferredoxin--NADP(+) reductase</fullName>
        <ecNumber evidence="2">1.18.1.2</ecNumber>
    </recommendedName>
</protein>
<dbReference type="InterPro" id="IPR051930">
    <property type="entry name" value="FNR_type-1"/>
</dbReference>
<evidence type="ECO:0000256" key="1">
    <source>
        <dbReference type="ARBA" id="ARBA00008312"/>
    </source>
</evidence>
<gene>
    <name evidence="6" type="ORF">ACFOFO_09830</name>
</gene>
<accession>A0ABV7F342</accession>
<evidence type="ECO:0000256" key="4">
    <source>
        <dbReference type="ARBA" id="ARBA00047776"/>
    </source>
</evidence>
<evidence type="ECO:0000313" key="6">
    <source>
        <dbReference type="EMBL" id="MFC3108257.1"/>
    </source>
</evidence>
<dbReference type="EC" id="1.18.1.2" evidence="2"/>
<evidence type="ECO:0000256" key="3">
    <source>
        <dbReference type="ARBA" id="ARBA00022741"/>
    </source>
</evidence>
<dbReference type="Gene3D" id="3.40.50.80">
    <property type="entry name" value="Nucleotide-binding domain of ferredoxin-NADP reductase (FNR) module"/>
    <property type="match status" value="1"/>
</dbReference>
<evidence type="ECO:0000256" key="2">
    <source>
        <dbReference type="ARBA" id="ARBA00013223"/>
    </source>
</evidence>